<evidence type="ECO:0008006" key="3">
    <source>
        <dbReference type="Google" id="ProtNLM"/>
    </source>
</evidence>
<protein>
    <recommendedName>
        <fullName evidence="3">Lipoprotein</fullName>
    </recommendedName>
</protein>
<accession>A0ABT0JFG7</accession>
<gene>
    <name evidence="1" type="ORF">M1B35_10980</name>
</gene>
<dbReference type="PROSITE" id="PS51257">
    <property type="entry name" value="PROKAR_LIPOPROTEIN"/>
    <property type="match status" value="1"/>
</dbReference>
<evidence type="ECO:0000313" key="2">
    <source>
        <dbReference type="Proteomes" id="UP001155163"/>
    </source>
</evidence>
<comment type="caution">
    <text evidence="1">The sequence shown here is derived from an EMBL/GenBank/DDBJ whole genome shotgun (WGS) entry which is preliminary data.</text>
</comment>
<reference evidence="1 2" key="1">
    <citation type="journal article" date="2022" name="Int. J. Syst. Evol. Microbiol.">
        <title>Pseudomonas aegrilactucae sp. nov. and Pseudomonas morbosilactucae sp. nov., pathogens causing bacterial rot of lettuce in Japan.</title>
        <authorList>
            <person name="Sawada H."/>
            <person name="Fujikawa T."/>
            <person name="Satou M."/>
        </authorList>
    </citation>
    <scope>NUCLEOTIDE SEQUENCE [LARGE SCALE GENOMIC DNA]</scope>
    <source>
        <strain evidence="1 2">MAFF 302046</strain>
    </source>
</reference>
<dbReference type="EMBL" id="JALQCX010000017">
    <property type="protein sequence ID" value="MCK9814634.1"/>
    <property type="molecule type" value="Genomic_DNA"/>
</dbReference>
<proteinExistence type="predicted"/>
<organism evidence="1 2">
    <name type="scientific">Pseudomonas morbosilactucae</name>
    <dbReference type="NCBI Taxonomy" id="2938197"/>
    <lineage>
        <taxon>Bacteria</taxon>
        <taxon>Pseudomonadati</taxon>
        <taxon>Pseudomonadota</taxon>
        <taxon>Gammaproteobacteria</taxon>
        <taxon>Pseudomonadales</taxon>
        <taxon>Pseudomonadaceae</taxon>
        <taxon>Pseudomonas</taxon>
    </lineage>
</organism>
<evidence type="ECO:0000313" key="1">
    <source>
        <dbReference type="EMBL" id="MCK9814634.1"/>
    </source>
</evidence>
<keyword evidence="2" id="KW-1185">Reference proteome</keyword>
<name>A0ABT0JFG7_9PSED</name>
<sequence>MKRIGLPAVLCLGLALGGCGTRMQPLDYRSAQPYVPLSLDLGPSRSRLDVQEQQQTLNALRATGAFSFLDGGYSRSGYSLLISEPGGKSAGIWGALNALTLLTFPLPYSYQSNLQGDLLKDGQLLKRYRYRREGYSVAAWYVPPVQLENRREMLDELLRDLERDRLIPHENLQ</sequence>
<reference evidence="1 2" key="2">
    <citation type="journal article" date="2023" name="Plant Pathol.">
        <title>Dismantling and reorganizing Pseudomonas marginalis sensu#lato.</title>
        <authorList>
            <person name="Sawada H."/>
            <person name="Fujikawa T."/>
            <person name="Satou M."/>
        </authorList>
    </citation>
    <scope>NUCLEOTIDE SEQUENCE [LARGE SCALE GENOMIC DNA]</scope>
    <source>
        <strain evidence="1 2">MAFF 302046</strain>
    </source>
</reference>
<dbReference type="Proteomes" id="UP001155163">
    <property type="component" value="Unassembled WGS sequence"/>
</dbReference>
<dbReference type="RefSeq" id="WP_268261941.1">
    <property type="nucleotide sequence ID" value="NZ_JALQCX010000017.1"/>
</dbReference>